<gene>
    <name evidence="2" type="ORF">AB840_09990</name>
</gene>
<evidence type="ECO:0000313" key="2">
    <source>
        <dbReference type="EMBL" id="KMO86063.1"/>
    </source>
</evidence>
<protein>
    <recommendedName>
        <fullName evidence="1">YqbQ/XkdQ domain-containing protein</fullName>
    </recommendedName>
</protein>
<accession>A0A0J6WV60</accession>
<dbReference type="SUPFAM" id="SSF69279">
    <property type="entry name" value="Phage tail proteins"/>
    <property type="match status" value="1"/>
</dbReference>
<proteinExistence type="predicted"/>
<dbReference type="AlphaFoldDB" id="A0A0J6WV60"/>
<dbReference type="EMBL" id="LEKT01000034">
    <property type="protein sequence ID" value="KMO86063.1"/>
    <property type="molecule type" value="Genomic_DNA"/>
</dbReference>
<evidence type="ECO:0000313" key="3">
    <source>
        <dbReference type="Proteomes" id="UP000036503"/>
    </source>
</evidence>
<dbReference type="Pfam" id="PF24032">
    <property type="entry name" value="YQBQ"/>
    <property type="match status" value="1"/>
</dbReference>
<comment type="caution">
    <text evidence="2">The sequence shown here is derived from an EMBL/GenBank/DDBJ whole genome shotgun (WGS) entry which is preliminary data.</text>
</comment>
<dbReference type="OrthoDB" id="1698671at2"/>
<organism evidence="2 3">
    <name type="scientific">Megasphaera cerevisiae DSM 20462</name>
    <dbReference type="NCBI Taxonomy" id="1122219"/>
    <lineage>
        <taxon>Bacteria</taxon>
        <taxon>Bacillati</taxon>
        <taxon>Bacillota</taxon>
        <taxon>Negativicutes</taxon>
        <taxon>Veillonellales</taxon>
        <taxon>Veillonellaceae</taxon>
        <taxon>Megasphaera</taxon>
    </lineage>
</organism>
<dbReference type="RefSeq" id="WP_048514698.1">
    <property type="nucleotide sequence ID" value="NZ_FUXD01000029.1"/>
</dbReference>
<evidence type="ECO:0000259" key="1">
    <source>
        <dbReference type="Pfam" id="PF24032"/>
    </source>
</evidence>
<name>A0A0J6WV60_9FIRM</name>
<dbReference type="InParanoid" id="A0A0J6WV60"/>
<dbReference type="InterPro" id="IPR056937">
    <property type="entry name" value="YqbQ/XkdQ"/>
</dbReference>
<keyword evidence="3" id="KW-1185">Reference proteome</keyword>
<reference evidence="2 3" key="1">
    <citation type="submission" date="2015-06" db="EMBL/GenBank/DDBJ databases">
        <title>Draft genome sequence of beer spoilage bacterium Megasphaera cerevisiae type strain 20462.</title>
        <authorList>
            <person name="Kutumbaka K."/>
            <person name="Pasmowitz J."/>
            <person name="Mategko J."/>
            <person name="Reyes D."/>
            <person name="Friedrich A."/>
            <person name="Han S."/>
            <person name="Martens-Habbena W."/>
            <person name="Neal-McKinney J."/>
            <person name="Janagama H.K."/>
            <person name="Nadala C."/>
            <person name="Samadpour M."/>
        </authorList>
    </citation>
    <scope>NUCLEOTIDE SEQUENCE [LARGE SCALE GENOMIC DNA]</scope>
    <source>
        <strain evidence="2 3">DSM 20462</strain>
    </source>
</reference>
<dbReference type="PATRIC" id="fig|1122219.3.peg.1830"/>
<dbReference type="Proteomes" id="UP000036503">
    <property type="component" value="Unassembled WGS sequence"/>
</dbReference>
<feature type="domain" description="YqbQ/XkdQ" evidence="1">
    <location>
        <begin position="26"/>
        <end position="317"/>
    </location>
</feature>
<dbReference type="FunCoup" id="A0A0J6WV60">
    <property type="interactions" value="25"/>
</dbReference>
<sequence length="479" mass="52046">MFNFTWTGRTSGKTTDISSYVTSCVWSGDTEQAARKIDFSIAYNLKDTGFINQNIAVGDTITMSFTDDTVQNTTAVEVFRGIVFIRNRNTANFTFEYTAYDKLIYLAKSKTTRKFKNITVDAVIQRVANDNSLTIGSIVSIGVTVNFIADHMSYTEILKKAFALAYAQNKKKYNFYVNQDKLYVVEQSETVENYTASDSVNIENAQHSESIEDMINTVMIVDHNGDQIGTVSNSSDVTAYGKLQEVYKVDKKQDTKTAATAMLKSVAYKSSLNGIGNVQCIAGYAITIQEEQMKGLFTIKSDKHTIQNGKHMMELDIEYLNTISNVTTTGSLVDTSTVNGVSSVDNTNVDAGLADGWSAWGGQTMDNGADGCAEAVGKIGGYYSPFLAQEYNGGVAGVPQMVSDAENKGLLQDFDSSNLQKGDVIVYGDNDHVVIYDGNGGYYGNSSSANNGQGLTVHGDDYTEMGGLVPTKIIKASQG</sequence>